<evidence type="ECO:0000313" key="12">
    <source>
        <dbReference type="EMBL" id="AXN34967.1"/>
    </source>
</evidence>
<proteinExistence type="inferred from homology"/>
<evidence type="ECO:0000256" key="9">
    <source>
        <dbReference type="ARBA" id="ARBA00047589"/>
    </source>
</evidence>
<dbReference type="InterPro" id="IPR008300">
    <property type="entry name" value="PTAC"/>
</dbReference>
<accession>A0A0B2XE12</accession>
<name>A0A0B2XE12_LATCU</name>
<comment type="function">
    <text evidence="10">Involved in 1,2-propanediol (1,2-PD) degradation by catalyzing the conversion of propanoyl-CoA to propanoyl-phosphate.</text>
</comment>
<evidence type="ECO:0000256" key="8">
    <source>
        <dbReference type="ARBA" id="ARBA00023315"/>
    </source>
</evidence>
<reference evidence="12 14" key="2">
    <citation type="submission" date="2018-07" db="EMBL/GenBank/DDBJ databases">
        <title>Lactobacillus curvatus genome sequence.</title>
        <authorList>
            <person name="Prechtl R."/>
        </authorList>
    </citation>
    <scope>NUCLEOTIDE SEQUENCE [LARGE SCALE GENOMIC DNA]</scope>
    <source>
        <strain evidence="12 14">TMW 1.1928</strain>
    </source>
</reference>
<evidence type="ECO:0000256" key="4">
    <source>
        <dbReference type="ARBA" id="ARBA00020837"/>
    </source>
</evidence>
<evidence type="ECO:0000256" key="1">
    <source>
        <dbReference type="ARBA" id="ARBA00001947"/>
    </source>
</evidence>
<dbReference type="UniPathway" id="UPA00621"/>
<dbReference type="EMBL" id="CP031003">
    <property type="protein sequence ID" value="AXN34967.1"/>
    <property type="molecule type" value="Genomic_DNA"/>
</dbReference>
<dbReference type="Proteomes" id="UP000257607">
    <property type="component" value="Chromosome"/>
</dbReference>
<keyword evidence="5 10" id="KW-0808">Transferase</keyword>
<comment type="similarity">
    <text evidence="2 10">Belongs to the PduL family.</text>
</comment>
<dbReference type="NCBIfam" id="NF011652">
    <property type="entry name" value="PRK15070.1"/>
    <property type="match status" value="1"/>
</dbReference>
<keyword evidence="7" id="KW-0862">Zinc</keyword>
<evidence type="ECO:0000313" key="13">
    <source>
        <dbReference type="Proteomes" id="UP000199749"/>
    </source>
</evidence>
<dbReference type="EMBL" id="CP022474">
    <property type="protein sequence ID" value="ASN59245.1"/>
    <property type="molecule type" value="Genomic_DNA"/>
</dbReference>
<dbReference type="GO" id="GO:0051144">
    <property type="term" value="P:1,2-propanediol catabolic process"/>
    <property type="evidence" value="ECO:0007669"/>
    <property type="project" value="UniProtKB-UniPathway"/>
</dbReference>
<reference evidence="11 13" key="1">
    <citation type="submission" date="2017-07" db="EMBL/GenBank/DDBJ databases">
        <title>Lactobacillus curvatus MRS6 whole genome.</title>
        <authorList>
            <person name="Jans C."/>
            <person name="Lagler S."/>
            <person name="Lacroix C."/>
            <person name="Meile L."/>
            <person name="Stevens M.J.A."/>
        </authorList>
    </citation>
    <scope>NUCLEOTIDE SEQUENCE [LARGE SCALE GENOMIC DNA]</scope>
    <source>
        <strain evidence="11 13">MRS6</strain>
    </source>
</reference>
<dbReference type="GO" id="GO:0016747">
    <property type="term" value="F:acyltransferase activity, transferring groups other than amino-acyl groups"/>
    <property type="evidence" value="ECO:0007669"/>
    <property type="project" value="InterPro"/>
</dbReference>
<organism evidence="12 14">
    <name type="scientific">Latilactobacillus curvatus</name>
    <name type="common">Lactobacillus curvatus</name>
    <dbReference type="NCBI Taxonomy" id="28038"/>
    <lineage>
        <taxon>Bacteria</taxon>
        <taxon>Bacillati</taxon>
        <taxon>Bacillota</taxon>
        <taxon>Bacilli</taxon>
        <taxon>Lactobacillales</taxon>
        <taxon>Lactobacillaceae</taxon>
        <taxon>Latilactobacillus</taxon>
    </lineage>
</organism>
<protein>
    <recommendedName>
        <fullName evidence="4 10">Phosphate propanoyltransferase</fullName>
        <ecNumber evidence="3 10">2.3.1.222</ecNumber>
    </recommendedName>
</protein>
<dbReference type="GO" id="GO:0046872">
    <property type="term" value="F:metal ion binding"/>
    <property type="evidence" value="ECO:0007669"/>
    <property type="project" value="UniProtKB-KW"/>
</dbReference>
<dbReference type="RefSeq" id="WP_039098520.1">
    <property type="nucleotide sequence ID" value="NZ_CABIVZ010000017.1"/>
</dbReference>
<evidence type="ECO:0000313" key="14">
    <source>
        <dbReference type="Proteomes" id="UP000257607"/>
    </source>
</evidence>
<evidence type="ECO:0000256" key="2">
    <source>
        <dbReference type="ARBA" id="ARBA00007342"/>
    </source>
</evidence>
<sequence>MDESQLRTIIRKIIDEELNGTPSIPVGVSNHHIHLTDEDFDRLFPGQKMTVFRQLKQPSDFASEQKVTLVGPNGVEINNVRILGPTRKHSQVEISKTEAFQLAIDAPIRLSGDLEGAPSIKVKSEFAEITIQGVIIAKRHIHMSLRDAAKFGVKYGDNVQVAIESEGRRTIFDDVLARPREDFVLEMHIDTDEANAANIQANTVARIVEAKPEQ</sequence>
<evidence type="ECO:0000256" key="6">
    <source>
        <dbReference type="ARBA" id="ARBA00022723"/>
    </source>
</evidence>
<evidence type="ECO:0000256" key="3">
    <source>
        <dbReference type="ARBA" id="ARBA00012206"/>
    </source>
</evidence>
<gene>
    <name evidence="11" type="ORF">CG419_00715</name>
    <name evidence="12" type="ORF">DT351_00615</name>
</gene>
<comment type="cofactor">
    <cofactor evidence="1">
        <name>Zn(2+)</name>
        <dbReference type="ChEBI" id="CHEBI:29105"/>
    </cofactor>
</comment>
<evidence type="ECO:0000256" key="5">
    <source>
        <dbReference type="ARBA" id="ARBA00022679"/>
    </source>
</evidence>
<dbReference type="PIRSF" id="PIRSF010130">
    <property type="entry name" value="PduL"/>
    <property type="match status" value="1"/>
</dbReference>
<evidence type="ECO:0000256" key="7">
    <source>
        <dbReference type="ARBA" id="ARBA00022833"/>
    </source>
</evidence>
<dbReference type="Pfam" id="PF06130">
    <property type="entry name" value="PTAC"/>
    <property type="match status" value="1"/>
</dbReference>
<dbReference type="EC" id="2.3.1.222" evidence="3 10"/>
<comment type="pathway">
    <text evidence="10">Polyol metabolism; 1,2-propanediol degradation.</text>
</comment>
<keyword evidence="6" id="KW-0479">Metal-binding</keyword>
<evidence type="ECO:0000313" key="11">
    <source>
        <dbReference type="EMBL" id="ASN59245.1"/>
    </source>
</evidence>
<dbReference type="PANTHER" id="PTHR39453">
    <property type="entry name" value="PHOSPHATE PROPANOYLTRANSFERASE"/>
    <property type="match status" value="1"/>
</dbReference>
<dbReference type="AlphaFoldDB" id="A0A0B2XE12"/>
<comment type="catalytic activity">
    <reaction evidence="9 10">
        <text>propanoyl-CoA + phosphate = propanoyl phosphate + CoA</text>
        <dbReference type="Rhea" id="RHEA:28046"/>
        <dbReference type="ChEBI" id="CHEBI:43474"/>
        <dbReference type="ChEBI" id="CHEBI:57287"/>
        <dbReference type="ChEBI" id="CHEBI:57392"/>
        <dbReference type="ChEBI" id="CHEBI:58933"/>
        <dbReference type="EC" id="2.3.1.222"/>
    </reaction>
</comment>
<keyword evidence="8 10" id="KW-0012">Acyltransferase</keyword>
<dbReference type="Proteomes" id="UP000199749">
    <property type="component" value="Chromosome"/>
</dbReference>
<evidence type="ECO:0000256" key="10">
    <source>
        <dbReference type="PIRNR" id="PIRNR010130"/>
    </source>
</evidence>
<dbReference type="PANTHER" id="PTHR39453:SF1">
    <property type="entry name" value="PHOSPHATE PROPANOYLTRANSFERASE"/>
    <property type="match status" value="1"/>
</dbReference>